<dbReference type="InterPro" id="IPR005656">
    <property type="entry name" value="MmgE_PrpD"/>
</dbReference>
<dbReference type="PANTHER" id="PTHR16943:SF8">
    <property type="entry name" value="2-METHYLCITRATE DEHYDRATASE"/>
    <property type="match status" value="1"/>
</dbReference>
<proteinExistence type="inferred from homology"/>
<accession>A0A7K1U3B5</accession>
<evidence type="ECO:0000313" key="5">
    <source>
        <dbReference type="Proteomes" id="UP000461730"/>
    </source>
</evidence>
<dbReference type="InterPro" id="IPR045336">
    <property type="entry name" value="MmgE_PrpD_N"/>
</dbReference>
<evidence type="ECO:0008006" key="6">
    <source>
        <dbReference type="Google" id="ProtNLM"/>
    </source>
</evidence>
<dbReference type="AlphaFoldDB" id="A0A7K1U3B5"/>
<dbReference type="SUPFAM" id="SSF103378">
    <property type="entry name" value="2-methylcitrate dehydratase PrpD"/>
    <property type="match status" value="1"/>
</dbReference>
<evidence type="ECO:0000256" key="1">
    <source>
        <dbReference type="ARBA" id="ARBA00006174"/>
    </source>
</evidence>
<name>A0A7K1U3B5_9BACT</name>
<dbReference type="Gene3D" id="1.10.4100.10">
    <property type="entry name" value="2-methylcitrate dehydratase PrpD"/>
    <property type="match status" value="1"/>
</dbReference>
<reference evidence="4 5" key="1">
    <citation type="submission" date="2019-12" db="EMBL/GenBank/DDBJ databases">
        <title>Chitinophaga sp. strain ysch24 (GDMCC 1.1355), whole genome shotgun sequence.</title>
        <authorList>
            <person name="Zhang X."/>
        </authorList>
    </citation>
    <scope>NUCLEOTIDE SEQUENCE [LARGE SCALE GENOMIC DNA]</scope>
    <source>
        <strain evidence="5">ysch24</strain>
    </source>
</reference>
<gene>
    <name evidence="4" type="ORF">GO493_09515</name>
</gene>
<dbReference type="InterPro" id="IPR042183">
    <property type="entry name" value="MmgE/PrpD_sf_1"/>
</dbReference>
<sequence length="472" mass="51861">MKENIEAKHLTGRMAEFAKLSAYSQLDASVVAQLKKHLLDAVASMIYASRQDTILKCFHQHRALQENGRCLVPLLGTTGADRAAQWYTQLIRYPDFMDNYLAKDATCHPSDNIGALLAAAQVTGASGRDVLGAMAVAYQLQCRLVNDMPVMLKGIDHTMLLACSVTAAAGKLFSLNTEQLAHALGIAACTFNASVGSRQSYTYEWKGLASSLVTGSCTQILLMAKEGVTGPVNYFEGSVGFKELTGMKPAFNQERGDFSLISRCVLKSYNAEVHTQSAIEAMLMLRQQHNILPGEVKSIDLTTFATAYHITGGGKYGPRDRVQTKEQADHSLPYILAVALIDGEVMPEQFATARIRRPDVQELLDKVKVHTVLPVKTPHKLMDVLDPYTQEYPDRLPAKVTVTLENGKEYEQKCDDYKGFFTRPLTWGDVEGKFRRLSEGIISTALQDDIAGVIDGYDKQSATALTALLARI</sequence>
<dbReference type="InterPro" id="IPR045337">
    <property type="entry name" value="MmgE_PrpD_C"/>
</dbReference>
<dbReference type="PANTHER" id="PTHR16943">
    <property type="entry name" value="2-METHYLCITRATE DEHYDRATASE-RELATED"/>
    <property type="match status" value="1"/>
</dbReference>
<evidence type="ECO:0000259" key="2">
    <source>
        <dbReference type="Pfam" id="PF03972"/>
    </source>
</evidence>
<dbReference type="GO" id="GO:0016829">
    <property type="term" value="F:lyase activity"/>
    <property type="evidence" value="ECO:0007669"/>
    <property type="project" value="InterPro"/>
</dbReference>
<dbReference type="EMBL" id="WRXN01000003">
    <property type="protein sequence ID" value="MVT08495.1"/>
    <property type="molecule type" value="Genomic_DNA"/>
</dbReference>
<comment type="caution">
    <text evidence="4">The sequence shown here is derived from an EMBL/GenBank/DDBJ whole genome shotgun (WGS) entry which is preliminary data.</text>
</comment>
<dbReference type="InterPro" id="IPR036148">
    <property type="entry name" value="MmgE/PrpD_sf"/>
</dbReference>
<evidence type="ECO:0000259" key="3">
    <source>
        <dbReference type="Pfam" id="PF19305"/>
    </source>
</evidence>
<dbReference type="Pfam" id="PF19305">
    <property type="entry name" value="MmgE_PrpD_C"/>
    <property type="match status" value="1"/>
</dbReference>
<dbReference type="RefSeq" id="WP_157305916.1">
    <property type="nucleotide sequence ID" value="NZ_WRXN01000003.1"/>
</dbReference>
<organism evidence="4 5">
    <name type="scientific">Chitinophaga tropicalis</name>
    <dbReference type="NCBI Taxonomy" id="2683588"/>
    <lineage>
        <taxon>Bacteria</taxon>
        <taxon>Pseudomonadati</taxon>
        <taxon>Bacteroidota</taxon>
        <taxon>Chitinophagia</taxon>
        <taxon>Chitinophagales</taxon>
        <taxon>Chitinophagaceae</taxon>
        <taxon>Chitinophaga</taxon>
    </lineage>
</organism>
<dbReference type="Proteomes" id="UP000461730">
    <property type="component" value="Unassembled WGS sequence"/>
</dbReference>
<protein>
    <recommendedName>
        <fullName evidence="6">2-methylcitrate dehydratase</fullName>
    </recommendedName>
</protein>
<dbReference type="Gene3D" id="3.30.1330.120">
    <property type="entry name" value="2-methylcitrate dehydratase PrpD"/>
    <property type="match status" value="1"/>
</dbReference>
<keyword evidence="5" id="KW-1185">Reference proteome</keyword>
<dbReference type="InterPro" id="IPR042188">
    <property type="entry name" value="MmgE/PrpD_sf_2"/>
</dbReference>
<evidence type="ECO:0000313" key="4">
    <source>
        <dbReference type="EMBL" id="MVT08495.1"/>
    </source>
</evidence>
<comment type="similarity">
    <text evidence="1">Belongs to the PrpD family.</text>
</comment>
<feature type="domain" description="MmgE/PrpD C-terminal" evidence="3">
    <location>
        <begin position="269"/>
        <end position="450"/>
    </location>
</feature>
<feature type="domain" description="MmgE/PrpD N-terminal" evidence="2">
    <location>
        <begin position="13"/>
        <end position="250"/>
    </location>
</feature>
<dbReference type="Pfam" id="PF03972">
    <property type="entry name" value="MmgE_PrpD_N"/>
    <property type="match status" value="1"/>
</dbReference>